<dbReference type="AlphaFoldDB" id="A0A8T0Q3J1"/>
<keyword evidence="3" id="KW-1185">Reference proteome</keyword>
<name>A0A8T0Q3J1_PANVG</name>
<organism evidence="2 3">
    <name type="scientific">Panicum virgatum</name>
    <name type="common">Blackwell switchgrass</name>
    <dbReference type="NCBI Taxonomy" id="38727"/>
    <lineage>
        <taxon>Eukaryota</taxon>
        <taxon>Viridiplantae</taxon>
        <taxon>Streptophyta</taxon>
        <taxon>Embryophyta</taxon>
        <taxon>Tracheophyta</taxon>
        <taxon>Spermatophyta</taxon>
        <taxon>Magnoliopsida</taxon>
        <taxon>Liliopsida</taxon>
        <taxon>Poales</taxon>
        <taxon>Poaceae</taxon>
        <taxon>PACMAD clade</taxon>
        <taxon>Panicoideae</taxon>
        <taxon>Panicodae</taxon>
        <taxon>Paniceae</taxon>
        <taxon>Panicinae</taxon>
        <taxon>Panicum</taxon>
        <taxon>Panicum sect. Hiantes</taxon>
    </lineage>
</organism>
<comment type="caution">
    <text evidence="2">The sequence shown here is derived from an EMBL/GenBank/DDBJ whole genome shotgun (WGS) entry which is preliminary data.</text>
</comment>
<feature type="region of interest" description="Disordered" evidence="1">
    <location>
        <begin position="52"/>
        <end position="72"/>
    </location>
</feature>
<feature type="region of interest" description="Disordered" evidence="1">
    <location>
        <begin position="1"/>
        <end position="40"/>
    </location>
</feature>
<sequence>MRSGFGKTSSHSYPSALQLPVPKHDRPLHTPARLDWSPDARTPRAVAAACGLRRQPAAGPSSPLARSRPVPAPRYPCQANSFTGAATIACAQRPGRIRSLLPPPPAPFLLLRQNASTRGWTVFQIPSTPGTFLFFSFPST</sequence>
<reference evidence="2" key="1">
    <citation type="submission" date="2020-05" db="EMBL/GenBank/DDBJ databases">
        <title>WGS assembly of Panicum virgatum.</title>
        <authorList>
            <person name="Lovell J.T."/>
            <person name="Jenkins J."/>
            <person name="Shu S."/>
            <person name="Juenger T.E."/>
            <person name="Schmutz J."/>
        </authorList>
    </citation>
    <scope>NUCLEOTIDE SEQUENCE</scope>
    <source>
        <strain evidence="2">AP13</strain>
    </source>
</reference>
<feature type="compositionally biased region" description="Polar residues" evidence="1">
    <location>
        <begin position="1"/>
        <end position="15"/>
    </location>
</feature>
<dbReference type="Proteomes" id="UP000823388">
    <property type="component" value="Chromosome 7N"/>
</dbReference>
<evidence type="ECO:0000313" key="2">
    <source>
        <dbReference type="EMBL" id="KAG2568440.1"/>
    </source>
</evidence>
<dbReference type="EMBL" id="CM029050">
    <property type="protein sequence ID" value="KAG2568440.1"/>
    <property type="molecule type" value="Genomic_DNA"/>
</dbReference>
<proteinExistence type="predicted"/>
<gene>
    <name evidence="2" type="ORF">PVAP13_7NG290601</name>
</gene>
<protein>
    <submittedName>
        <fullName evidence="2">Uncharacterized protein</fullName>
    </submittedName>
</protein>
<evidence type="ECO:0000256" key="1">
    <source>
        <dbReference type="SAM" id="MobiDB-lite"/>
    </source>
</evidence>
<accession>A0A8T0Q3J1</accession>
<evidence type="ECO:0000313" key="3">
    <source>
        <dbReference type="Proteomes" id="UP000823388"/>
    </source>
</evidence>